<feature type="chain" id="PRO_5002486767" evidence="1">
    <location>
        <begin position="40"/>
        <end position="108"/>
    </location>
</feature>
<accession>A0A0F5FEQ7</accession>
<evidence type="ECO:0000256" key="1">
    <source>
        <dbReference type="SAM" id="SignalP"/>
    </source>
</evidence>
<sequence>MNRWQWAAVVQGSLIMSTKFLAISVLSALLMTLASAAQAQDAVATDPMMDSMGGDSMMATMSEEDFATCIAQAKAITFSDVAMVAETACQDFHKGHDAMGGDSMTSAQ</sequence>
<dbReference type="EMBL" id="JZEY01000061">
    <property type="protein sequence ID" value="KKB07283.1"/>
    <property type="molecule type" value="Genomic_DNA"/>
</dbReference>
<keyword evidence="1" id="KW-0732">Signal</keyword>
<dbReference type="Proteomes" id="UP000033649">
    <property type="component" value="Unassembled WGS sequence"/>
</dbReference>
<reference evidence="2 3" key="1">
    <citation type="submission" date="2015-03" db="EMBL/GenBank/DDBJ databases">
        <authorList>
            <person name="Hassan Y."/>
            <person name="Lepp D."/>
            <person name="Li X.-Z."/>
            <person name="Zhou T."/>
        </authorList>
    </citation>
    <scope>NUCLEOTIDE SEQUENCE [LARGE SCALE GENOMIC DNA]</scope>
    <source>
        <strain evidence="2 3">IPL18</strain>
    </source>
</reference>
<name>A0A0F5FEQ7_9HYPH</name>
<feature type="signal peptide" evidence="1">
    <location>
        <begin position="1"/>
        <end position="39"/>
    </location>
</feature>
<dbReference type="PATRIC" id="fig|429727.3.peg.2226"/>
<evidence type="ECO:0000313" key="3">
    <source>
        <dbReference type="Proteomes" id="UP000033649"/>
    </source>
</evidence>
<proteinExistence type="predicted"/>
<gene>
    <name evidence="2" type="ORF">VE26_10805</name>
</gene>
<organism evidence="2 3">
    <name type="scientific">Devosia chinhatensis</name>
    <dbReference type="NCBI Taxonomy" id="429727"/>
    <lineage>
        <taxon>Bacteria</taxon>
        <taxon>Pseudomonadati</taxon>
        <taxon>Pseudomonadota</taxon>
        <taxon>Alphaproteobacteria</taxon>
        <taxon>Hyphomicrobiales</taxon>
        <taxon>Devosiaceae</taxon>
        <taxon>Devosia</taxon>
    </lineage>
</organism>
<dbReference type="STRING" id="429727.VE26_10805"/>
<comment type="caution">
    <text evidence="2">The sequence shown here is derived from an EMBL/GenBank/DDBJ whole genome shotgun (WGS) entry which is preliminary data.</text>
</comment>
<dbReference type="AlphaFoldDB" id="A0A0F5FEQ7"/>
<protein>
    <submittedName>
        <fullName evidence="2">Uncharacterized protein</fullName>
    </submittedName>
</protein>
<evidence type="ECO:0000313" key="2">
    <source>
        <dbReference type="EMBL" id="KKB07283.1"/>
    </source>
</evidence>
<keyword evidence="3" id="KW-1185">Reference proteome</keyword>